<accession>A0A1I0QXY2</accession>
<dbReference type="SMART" id="SM00758">
    <property type="entry name" value="PA14"/>
    <property type="match status" value="1"/>
</dbReference>
<dbReference type="InterPro" id="IPR017850">
    <property type="entry name" value="Alkaline_phosphatase_core_sf"/>
</dbReference>
<dbReference type="PANTHER" id="PTHR10151:SF120">
    <property type="entry name" value="BIS(5'-ADENOSYL)-TRIPHOSPHATASE"/>
    <property type="match status" value="1"/>
</dbReference>
<dbReference type="Pfam" id="PF01663">
    <property type="entry name" value="Phosphodiest"/>
    <property type="match status" value="1"/>
</dbReference>
<keyword evidence="3" id="KW-1185">Reference proteome</keyword>
<dbReference type="AlphaFoldDB" id="A0A1I0QXY2"/>
<proteinExistence type="predicted"/>
<dbReference type="STRING" id="29529.SAMN04488122_1864"/>
<dbReference type="InterPro" id="IPR059177">
    <property type="entry name" value="GH29D-like_dom"/>
</dbReference>
<dbReference type="InterPro" id="IPR011658">
    <property type="entry name" value="PA14_dom"/>
</dbReference>
<protein>
    <submittedName>
        <fullName evidence="2">Chitobiase/beta-hexosaminidase C-terminal domain-containing protein</fullName>
    </submittedName>
</protein>
<dbReference type="Pfam" id="PF07691">
    <property type="entry name" value="PA14"/>
    <property type="match status" value="1"/>
</dbReference>
<dbReference type="GO" id="GO:0016787">
    <property type="term" value="F:hydrolase activity"/>
    <property type="evidence" value="ECO:0007669"/>
    <property type="project" value="UniProtKB-ARBA"/>
</dbReference>
<dbReference type="InterPro" id="IPR037524">
    <property type="entry name" value="PA14/GLEYA"/>
</dbReference>
<gene>
    <name evidence="2" type="ORF">SAMN04488122_1864</name>
</gene>
<dbReference type="InterPro" id="IPR002591">
    <property type="entry name" value="Phosphodiest/P_Trfase"/>
</dbReference>
<dbReference type="EMBL" id="FOJG01000001">
    <property type="protein sequence ID" value="SEW32455.1"/>
    <property type="molecule type" value="Genomic_DNA"/>
</dbReference>
<feature type="domain" description="PA14" evidence="1">
    <location>
        <begin position="406"/>
        <end position="550"/>
    </location>
</feature>
<dbReference type="Proteomes" id="UP000199310">
    <property type="component" value="Unassembled WGS sequence"/>
</dbReference>
<name>A0A1I0QXY2_9BACT</name>
<dbReference type="SUPFAM" id="SSF56988">
    <property type="entry name" value="Anthrax protective antigen"/>
    <property type="match status" value="1"/>
</dbReference>
<dbReference type="PANTHER" id="PTHR10151">
    <property type="entry name" value="ECTONUCLEOTIDE PYROPHOSPHATASE/PHOSPHODIESTERASE"/>
    <property type="match status" value="1"/>
</dbReference>
<organism evidence="2 3">
    <name type="scientific">Chitinophaga arvensicola</name>
    <dbReference type="NCBI Taxonomy" id="29529"/>
    <lineage>
        <taxon>Bacteria</taxon>
        <taxon>Pseudomonadati</taxon>
        <taxon>Bacteroidota</taxon>
        <taxon>Chitinophagia</taxon>
        <taxon>Chitinophagales</taxon>
        <taxon>Chitinophagaceae</taxon>
        <taxon>Chitinophaga</taxon>
    </lineage>
</organism>
<evidence type="ECO:0000313" key="2">
    <source>
        <dbReference type="EMBL" id="SEW32455.1"/>
    </source>
</evidence>
<reference evidence="3" key="1">
    <citation type="submission" date="2016-10" db="EMBL/GenBank/DDBJ databases">
        <authorList>
            <person name="Varghese N."/>
            <person name="Submissions S."/>
        </authorList>
    </citation>
    <scope>NUCLEOTIDE SEQUENCE [LARGE SCALE GENOMIC DNA]</scope>
    <source>
        <strain evidence="3">DSM 3695</strain>
    </source>
</reference>
<sequence>MRKTIVTGCLALLTGVAVTAQVKERYPEGIAHVVVIGIDGLSPDGIRKANTPVMHRMIDSGAVKWNVRTVLPSSSSPNWASMIMGAGVEQHGVQDNDWEKGESSLPAVTTGEEGLFPTIFGVVRQARPTAEIGAVYHWDGFGRLFEKKAVNYDHHFETEGASTDSFATYLVNRKPLFAFLHMDHVDAAGHEYGHGTAAYFQAVSRADSLIGQVLTAIRQAGMEKNTLVIVTADHGGVGTGHGGATIEEAEIAMILYGKGIKKGYKIQQQMATYDLAATIAFALKIVPPYVWTGRPAKPAFTGFTEPANLWLGKSLLPAPVIYPERQLYEQAGGLFVDQTPTVKMLPVAEKSSIRYTLDGSEPGISATLYQQPFNLAQTTVVKARSFDEKGNESTTSSAYFRVLHAAQGHGLQVQYYPGSNWKYLPVFSRLKSTQQWESLEFHLDKNKILPLLDKDHSTFGIVFKGYIEITTPGKYVFYTRSDDGSQLFINDEEVVTNDGDHGVIERGGTIELTKGRHPVRLEYFNSNGGFWLETWYKGPGITKQIVPADILFLNKD</sequence>
<dbReference type="CDD" id="cd00016">
    <property type="entry name" value="ALP_like"/>
    <property type="match status" value="1"/>
</dbReference>
<dbReference type="SUPFAM" id="SSF53649">
    <property type="entry name" value="Alkaline phosphatase-like"/>
    <property type="match status" value="1"/>
</dbReference>
<dbReference type="OrthoDB" id="279982at2"/>
<evidence type="ECO:0000259" key="1">
    <source>
        <dbReference type="PROSITE" id="PS51820"/>
    </source>
</evidence>
<dbReference type="Gene3D" id="3.90.182.10">
    <property type="entry name" value="Toxin - Anthrax Protective Antigen,domain 1"/>
    <property type="match status" value="1"/>
</dbReference>
<evidence type="ECO:0000313" key="3">
    <source>
        <dbReference type="Proteomes" id="UP000199310"/>
    </source>
</evidence>
<dbReference type="Pfam" id="PF13290">
    <property type="entry name" value="CHB_HEX_C_1"/>
    <property type="match status" value="1"/>
</dbReference>
<dbReference type="Gene3D" id="3.40.720.10">
    <property type="entry name" value="Alkaline Phosphatase, subunit A"/>
    <property type="match status" value="1"/>
</dbReference>
<dbReference type="PROSITE" id="PS51820">
    <property type="entry name" value="PA14"/>
    <property type="match status" value="1"/>
</dbReference>
<dbReference type="RefSeq" id="WP_089893503.1">
    <property type="nucleotide sequence ID" value="NZ_FOJG01000001.1"/>
</dbReference>